<dbReference type="KEGG" id="tae:TepiRe1_1233"/>
<comment type="catalytic activity">
    <reaction evidence="7">
        <text>cytidine(1402) in 16S rRNA + S-adenosyl-L-methionine = N(4)-methylcytidine(1402) in 16S rRNA + S-adenosyl-L-homocysteine + H(+)</text>
        <dbReference type="Rhea" id="RHEA:42928"/>
        <dbReference type="Rhea" id="RHEA-COMP:10286"/>
        <dbReference type="Rhea" id="RHEA-COMP:10287"/>
        <dbReference type="ChEBI" id="CHEBI:15378"/>
        <dbReference type="ChEBI" id="CHEBI:57856"/>
        <dbReference type="ChEBI" id="CHEBI:59789"/>
        <dbReference type="ChEBI" id="CHEBI:74506"/>
        <dbReference type="ChEBI" id="CHEBI:82748"/>
        <dbReference type="EC" id="2.1.1.199"/>
    </reaction>
</comment>
<dbReference type="EC" id="2.1.1.199" evidence="7"/>
<dbReference type="PATRIC" id="fig|1209989.3.peg.1368"/>
<dbReference type="RefSeq" id="WP_013778201.1">
    <property type="nucleotide sequence ID" value="NC_015519.1"/>
</dbReference>
<evidence type="ECO:0000256" key="1">
    <source>
        <dbReference type="ARBA" id="ARBA00010396"/>
    </source>
</evidence>
<keyword evidence="5 7" id="KW-0808">Transferase</keyword>
<keyword evidence="6 7" id="KW-0949">S-adenosyl-L-methionine</keyword>
<proteinExistence type="inferred from homology"/>
<dbReference type="Gene3D" id="3.40.50.150">
    <property type="entry name" value="Vaccinia Virus protein VP39"/>
    <property type="match status" value="1"/>
</dbReference>
<evidence type="ECO:0000256" key="5">
    <source>
        <dbReference type="ARBA" id="ARBA00022679"/>
    </source>
</evidence>
<feature type="binding site" evidence="7">
    <location>
        <position position="80"/>
    </location>
    <ligand>
        <name>S-adenosyl-L-methionine</name>
        <dbReference type="ChEBI" id="CHEBI:59789"/>
    </ligand>
</feature>
<dbReference type="PIRSF" id="PIRSF004486">
    <property type="entry name" value="MraW"/>
    <property type="match status" value="1"/>
</dbReference>
<dbReference type="PANTHER" id="PTHR11265">
    <property type="entry name" value="S-ADENOSYL-METHYLTRANSFERASE MRAW"/>
    <property type="match status" value="1"/>
</dbReference>
<keyword evidence="2 7" id="KW-0963">Cytoplasm</keyword>
<dbReference type="EMBL" id="HF563609">
    <property type="protein sequence ID" value="CCP25964.1"/>
    <property type="molecule type" value="Genomic_DNA"/>
</dbReference>
<accession>L0S0F6</accession>
<dbReference type="FunFam" id="1.10.150.170:FF:000001">
    <property type="entry name" value="Ribosomal RNA small subunit methyltransferase H"/>
    <property type="match status" value="1"/>
</dbReference>
<keyword evidence="4 7" id="KW-0489">Methyltransferase</keyword>
<accession>F4LT09</accession>
<protein>
    <recommendedName>
        <fullName evidence="7">Ribosomal RNA small subunit methyltransferase H</fullName>
        <ecNumber evidence="7">2.1.1.199</ecNumber>
    </recommendedName>
    <alternativeName>
        <fullName evidence="7">16S rRNA m(4)C1402 methyltransferase</fullName>
    </alternativeName>
    <alternativeName>
        <fullName evidence="7">rRNA (cytosine-N(4)-)-methyltransferase RsmH</fullName>
    </alternativeName>
</protein>
<feature type="binding site" evidence="7">
    <location>
        <begin position="33"/>
        <end position="35"/>
    </location>
    <ligand>
        <name>S-adenosyl-L-methionine</name>
        <dbReference type="ChEBI" id="CHEBI:59789"/>
    </ligand>
</feature>
<dbReference type="Gene3D" id="1.10.150.170">
    <property type="entry name" value="Putative methyltransferase TM0872, insert domain"/>
    <property type="match status" value="1"/>
</dbReference>
<name>F4LT09_TEPAE</name>
<dbReference type="GO" id="GO:0005737">
    <property type="term" value="C:cytoplasm"/>
    <property type="evidence" value="ECO:0007669"/>
    <property type="project" value="UniProtKB-SubCell"/>
</dbReference>
<comment type="similarity">
    <text evidence="1 7">Belongs to the methyltransferase superfamily. RsmH family.</text>
</comment>
<evidence type="ECO:0000313" key="9">
    <source>
        <dbReference type="Proteomes" id="UP000010802"/>
    </source>
</evidence>
<dbReference type="InterPro" id="IPR029063">
    <property type="entry name" value="SAM-dependent_MTases_sf"/>
</dbReference>
<feature type="binding site" evidence="7">
    <location>
        <position position="101"/>
    </location>
    <ligand>
        <name>S-adenosyl-L-methionine</name>
        <dbReference type="ChEBI" id="CHEBI:59789"/>
    </ligand>
</feature>
<dbReference type="PANTHER" id="PTHR11265:SF0">
    <property type="entry name" value="12S RRNA N4-METHYLCYTIDINE METHYLTRANSFERASE"/>
    <property type="match status" value="1"/>
</dbReference>
<evidence type="ECO:0000256" key="2">
    <source>
        <dbReference type="ARBA" id="ARBA00022490"/>
    </source>
</evidence>
<evidence type="ECO:0000256" key="4">
    <source>
        <dbReference type="ARBA" id="ARBA00022603"/>
    </source>
</evidence>
<dbReference type="eggNOG" id="COG0275">
    <property type="taxonomic scope" value="Bacteria"/>
</dbReference>
<dbReference type="InterPro" id="IPR002903">
    <property type="entry name" value="RsmH"/>
</dbReference>
<dbReference type="Proteomes" id="UP000010802">
    <property type="component" value="Chromosome"/>
</dbReference>
<comment type="subcellular location">
    <subcellularLocation>
        <location evidence="7">Cytoplasm</location>
    </subcellularLocation>
</comment>
<dbReference type="HAMAP" id="MF_01007">
    <property type="entry name" value="16SrRNA_methyltr_H"/>
    <property type="match status" value="1"/>
</dbReference>
<dbReference type="NCBIfam" id="TIGR00006">
    <property type="entry name" value="16S rRNA (cytosine(1402)-N(4))-methyltransferase RsmH"/>
    <property type="match status" value="1"/>
</dbReference>
<dbReference type="Pfam" id="PF01795">
    <property type="entry name" value="Methyltransf_5"/>
    <property type="match status" value="1"/>
</dbReference>
<evidence type="ECO:0000256" key="3">
    <source>
        <dbReference type="ARBA" id="ARBA00022552"/>
    </source>
</evidence>
<feature type="binding site" evidence="7">
    <location>
        <position position="108"/>
    </location>
    <ligand>
        <name>S-adenosyl-L-methionine</name>
        <dbReference type="ChEBI" id="CHEBI:59789"/>
    </ligand>
</feature>
<dbReference type="InterPro" id="IPR023397">
    <property type="entry name" value="SAM-dep_MeTrfase_MraW_recog"/>
</dbReference>
<dbReference type="STRING" id="1209989.TepRe1_1132"/>
<dbReference type="KEGG" id="tep:TepRe1_1132"/>
<comment type="function">
    <text evidence="7">Specifically methylates the N4 position of cytidine in position 1402 (C1402) of 16S rRNA.</text>
</comment>
<dbReference type="GO" id="GO:0071424">
    <property type="term" value="F:rRNA (cytosine-N4-)-methyltransferase activity"/>
    <property type="evidence" value="ECO:0007669"/>
    <property type="project" value="UniProtKB-UniRule"/>
</dbReference>
<dbReference type="AlphaFoldDB" id="F4LT09"/>
<keyword evidence="9" id="KW-1185">Reference proteome</keyword>
<reference evidence="9" key="1">
    <citation type="journal article" date="2013" name="Genome Announc.">
        <title>First genome sequence of a syntrophic acetate-oxidizing bacterium, Tepidanaerobacter acetatoxydans strain Re1.</title>
        <authorList>
            <person name="Manzoor S."/>
            <person name="Bongcam-Rudloff E."/>
            <person name="Schnurer A."/>
            <person name="Muller B."/>
        </authorList>
    </citation>
    <scope>NUCLEOTIDE SEQUENCE [LARGE SCALE GENOMIC DNA]</scope>
    <source>
        <strain evidence="9">Re1</strain>
    </source>
</reference>
<organism evidence="8 9">
    <name type="scientific">Tepidanaerobacter acetatoxydans (strain DSM 21804 / JCM 16047 / Re1)</name>
    <dbReference type="NCBI Taxonomy" id="1209989"/>
    <lineage>
        <taxon>Bacteria</taxon>
        <taxon>Bacillati</taxon>
        <taxon>Bacillota</taxon>
        <taxon>Clostridia</taxon>
        <taxon>Thermosediminibacterales</taxon>
        <taxon>Tepidanaerobacteraceae</taxon>
        <taxon>Tepidanaerobacter</taxon>
    </lineage>
</organism>
<evidence type="ECO:0000313" key="8">
    <source>
        <dbReference type="EMBL" id="CCP25964.1"/>
    </source>
</evidence>
<feature type="binding site" evidence="7">
    <location>
        <position position="53"/>
    </location>
    <ligand>
        <name>S-adenosyl-L-methionine</name>
        <dbReference type="ChEBI" id="CHEBI:59789"/>
    </ligand>
</feature>
<evidence type="ECO:0000256" key="7">
    <source>
        <dbReference type="HAMAP-Rule" id="MF_01007"/>
    </source>
</evidence>
<dbReference type="SUPFAM" id="SSF53335">
    <property type="entry name" value="S-adenosyl-L-methionine-dependent methyltransferases"/>
    <property type="match status" value="1"/>
</dbReference>
<dbReference type="HOGENOM" id="CLU_038422_2_0_9"/>
<gene>
    <name evidence="8" type="primary">mraW</name>
    <name evidence="7" type="synonym">rsmH</name>
    <name evidence="8" type="ordered locus">TEPIRE1_1233</name>
</gene>
<keyword evidence="3 7" id="KW-0698">rRNA processing</keyword>
<sequence length="320" mass="36075">MEYHHVPILLHKTIEMLDPKPGGVYVDATLGGGGHFRELLKKAEYEGTFIGIDQDEVAISTAKENFSKFSYDIRLIHDNFYNLKKIIKENKLSEIDGILFDLGVSSYQFDEGSRGFSYNKDAPLDMRMDQRKTLSAKDVVNKMSRDELKQIISEYGEESWAGRIADFICEARSRKEITTTGELVEIIKNAIPARARRKGGHPARKTFQALRIYVNEELEILDSSIKDAVELLKPGGRICVITFHSLEDRIVKNAFKLLATACICPKEALICTCNHTKVLKVLTSKPIYPSQEEIESNPRARSAKLRVAQKLPVLKSGKGE</sequence>
<dbReference type="GO" id="GO:0070475">
    <property type="term" value="P:rRNA base methylation"/>
    <property type="evidence" value="ECO:0007669"/>
    <property type="project" value="UniProtKB-UniRule"/>
</dbReference>
<dbReference type="OrthoDB" id="9806637at2"/>
<dbReference type="SUPFAM" id="SSF81799">
    <property type="entry name" value="Putative methyltransferase TM0872, insert domain"/>
    <property type="match status" value="1"/>
</dbReference>
<evidence type="ECO:0000256" key="6">
    <source>
        <dbReference type="ARBA" id="ARBA00022691"/>
    </source>
</evidence>